<evidence type="ECO:0000313" key="5">
    <source>
        <dbReference type="WBParaSite" id="L893_g5720.t1"/>
    </source>
</evidence>
<evidence type="ECO:0000259" key="3">
    <source>
        <dbReference type="PROSITE" id="PS50850"/>
    </source>
</evidence>
<feature type="transmembrane region" description="Helical" evidence="2">
    <location>
        <begin position="171"/>
        <end position="190"/>
    </location>
</feature>
<dbReference type="Pfam" id="PF07690">
    <property type="entry name" value="MFS_1"/>
    <property type="match status" value="1"/>
</dbReference>
<keyword evidence="4" id="KW-1185">Reference proteome</keyword>
<sequence>MIRYLILLITTLCITFILANMILFHFTVICMTPGEGTCSSNATTAYTRIEESWIFSSLSVGRIVGALPTVFMINRFGLRITFTTFGIINGISTIFLPFVSNMFYMVLLIRLLEGMGSACLFVAPASVALAWGGTTEQALFVSILSCSYEVAPMLANGVSGFLCTSPFGWPAVYYLFGTFTTVIFVAYALVYSNRPEKNRFTSASPSTQVYDVTQSKPQPKKKEPAPYMAILKSPSAWGVWMTALGDAVAYQMFAMYAPTYINKVLHFDITQTGIFSALPFLLAIGVKFFGGIFLDRITCISEHHKVLGFTAISQTAMTACFFILTFLDDSNQVLAQVVFTMSIIFSGLHVIGYFRTSQAVGQQFSHILTSVFAVENALTALLLPVLVAFFAPNHSSEEARHRSWLSSYPSFSVGNNLLLHGRRATVLSRRSLGLYDLSDRPGPFSQYPVKRGHVTALDRSCAFPGPTSKCCGHKFEDLLQFLQTTPTHVINSSSTHHAHVKSSQKTQFYNGDQSPLIPIVPLHSRGRPISLTTVLCCSCTVLLYYSCITIVMPSRRIAINVRNPQGSQITQVATSLSPFLPYLVPMRTLA</sequence>
<dbReference type="InterPro" id="IPR011701">
    <property type="entry name" value="MFS"/>
</dbReference>
<dbReference type="PANTHER" id="PTHR45757">
    <property type="entry name" value="PROTEIN CBG23364-RELATED"/>
    <property type="match status" value="1"/>
</dbReference>
<comment type="subcellular location">
    <subcellularLocation>
        <location evidence="1">Membrane</location>
        <topology evidence="1">Multi-pass membrane protein</topology>
    </subcellularLocation>
</comment>
<dbReference type="PANTHER" id="PTHR45757:SF11">
    <property type="entry name" value="MAJOR FACILITATOR SUPERFAMILY (MFS) PROFILE DOMAIN-CONTAINING PROTEIN"/>
    <property type="match status" value="1"/>
</dbReference>
<dbReference type="WBParaSite" id="L893_g5720.t1">
    <property type="protein sequence ID" value="L893_g5720.t1"/>
    <property type="gene ID" value="L893_g5720"/>
</dbReference>
<dbReference type="Gene3D" id="1.20.1250.20">
    <property type="entry name" value="MFS general substrate transporter like domains"/>
    <property type="match status" value="2"/>
</dbReference>
<proteinExistence type="predicted"/>
<dbReference type="AlphaFoldDB" id="A0A1I8AH49"/>
<dbReference type="GO" id="GO:0016020">
    <property type="term" value="C:membrane"/>
    <property type="evidence" value="ECO:0007669"/>
    <property type="project" value="UniProtKB-SubCell"/>
</dbReference>
<dbReference type="GO" id="GO:0022857">
    <property type="term" value="F:transmembrane transporter activity"/>
    <property type="evidence" value="ECO:0007669"/>
    <property type="project" value="InterPro"/>
</dbReference>
<dbReference type="Proteomes" id="UP000095287">
    <property type="component" value="Unplaced"/>
</dbReference>
<keyword evidence="2" id="KW-0812">Transmembrane</keyword>
<feature type="transmembrane region" description="Helical" evidence="2">
    <location>
        <begin position="115"/>
        <end position="132"/>
    </location>
</feature>
<feature type="transmembrane region" description="Helical" evidence="2">
    <location>
        <begin position="306"/>
        <end position="327"/>
    </location>
</feature>
<feature type="transmembrane region" description="Helical" evidence="2">
    <location>
        <begin position="529"/>
        <end position="552"/>
    </location>
</feature>
<dbReference type="PROSITE" id="PS50850">
    <property type="entry name" value="MFS"/>
    <property type="match status" value="1"/>
</dbReference>
<keyword evidence="2" id="KW-0472">Membrane</keyword>
<dbReference type="InterPro" id="IPR020846">
    <property type="entry name" value="MFS_dom"/>
</dbReference>
<keyword evidence="2" id="KW-1133">Transmembrane helix</keyword>
<evidence type="ECO:0000256" key="1">
    <source>
        <dbReference type="ARBA" id="ARBA00004141"/>
    </source>
</evidence>
<dbReference type="SUPFAM" id="SSF103473">
    <property type="entry name" value="MFS general substrate transporter"/>
    <property type="match status" value="1"/>
</dbReference>
<reference evidence="5" key="1">
    <citation type="submission" date="2016-11" db="UniProtKB">
        <authorList>
            <consortium name="WormBaseParasite"/>
        </authorList>
    </citation>
    <scope>IDENTIFICATION</scope>
</reference>
<name>A0A1I8AH49_9BILA</name>
<evidence type="ECO:0000313" key="4">
    <source>
        <dbReference type="Proteomes" id="UP000095287"/>
    </source>
</evidence>
<feature type="transmembrane region" description="Helical" evidence="2">
    <location>
        <begin position="366"/>
        <end position="391"/>
    </location>
</feature>
<feature type="transmembrane region" description="Helical" evidence="2">
    <location>
        <begin position="237"/>
        <end position="261"/>
    </location>
</feature>
<feature type="transmembrane region" description="Helical" evidence="2">
    <location>
        <begin position="333"/>
        <end position="354"/>
    </location>
</feature>
<evidence type="ECO:0000256" key="2">
    <source>
        <dbReference type="SAM" id="Phobius"/>
    </source>
</evidence>
<organism evidence="4 5">
    <name type="scientific">Steinernema glaseri</name>
    <dbReference type="NCBI Taxonomy" id="37863"/>
    <lineage>
        <taxon>Eukaryota</taxon>
        <taxon>Metazoa</taxon>
        <taxon>Ecdysozoa</taxon>
        <taxon>Nematoda</taxon>
        <taxon>Chromadorea</taxon>
        <taxon>Rhabditida</taxon>
        <taxon>Tylenchina</taxon>
        <taxon>Panagrolaimomorpha</taxon>
        <taxon>Strongyloidoidea</taxon>
        <taxon>Steinernematidae</taxon>
        <taxon>Steinernema</taxon>
    </lineage>
</organism>
<feature type="domain" description="Major facilitator superfamily (MFS) profile" evidence="3">
    <location>
        <begin position="1"/>
        <end position="433"/>
    </location>
</feature>
<accession>A0A1I8AH49</accession>
<protein>
    <submittedName>
        <fullName evidence="5">MFS domain-containing protein</fullName>
    </submittedName>
</protein>
<feature type="transmembrane region" description="Helical" evidence="2">
    <location>
        <begin position="85"/>
        <end position="109"/>
    </location>
</feature>
<dbReference type="InterPro" id="IPR036259">
    <property type="entry name" value="MFS_trans_sf"/>
</dbReference>
<feature type="transmembrane region" description="Helical" evidence="2">
    <location>
        <begin position="273"/>
        <end position="294"/>
    </location>
</feature>